<sequence>MAKQLYHLIFQPFNAVNMISSLLRYSWLFGVCCLLLAACQSAQPAASNPGSSSSSAKPDSPLLNTRWVVRQLNGAPVTVPEGGRELYLLLRLGENHVAEGNAGCNRFSGRFVASELNGLSISNLLSTKMACPQLDTENLMMHSLEQVTHYELHSDNLALYGSDSAQPLLMLQAVVLR</sequence>
<organism evidence="2 3">
    <name type="scientific">Hymenobacter jejuensis</name>
    <dbReference type="NCBI Taxonomy" id="2502781"/>
    <lineage>
        <taxon>Bacteria</taxon>
        <taxon>Pseudomonadati</taxon>
        <taxon>Bacteroidota</taxon>
        <taxon>Cytophagia</taxon>
        <taxon>Cytophagales</taxon>
        <taxon>Hymenobacteraceae</taxon>
        <taxon>Hymenobacter</taxon>
    </lineage>
</organism>
<proteinExistence type="predicted"/>
<dbReference type="PANTHER" id="PTHR35535:SF1">
    <property type="entry name" value="HEAT SHOCK PROTEIN HSLJ"/>
    <property type="match status" value="1"/>
</dbReference>
<evidence type="ECO:0000313" key="3">
    <source>
        <dbReference type="Proteomes" id="UP000305398"/>
    </source>
</evidence>
<feature type="domain" description="DUF306" evidence="1">
    <location>
        <begin position="60"/>
        <end position="165"/>
    </location>
</feature>
<dbReference type="PANTHER" id="PTHR35535">
    <property type="entry name" value="HEAT SHOCK PROTEIN HSLJ"/>
    <property type="match status" value="1"/>
</dbReference>
<dbReference type="KEGG" id="hyj:FHG12_00485"/>
<name>A0A5B7ZUM1_9BACT</name>
<evidence type="ECO:0000313" key="2">
    <source>
        <dbReference type="EMBL" id="QDA58668.1"/>
    </source>
</evidence>
<protein>
    <submittedName>
        <fullName evidence="2">META domain-containing protein</fullName>
    </submittedName>
</protein>
<dbReference type="AlphaFoldDB" id="A0A5B7ZUM1"/>
<dbReference type="InterPro" id="IPR038670">
    <property type="entry name" value="HslJ-like_sf"/>
</dbReference>
<evidence type="ECO:0000259" key="1">
    <source>
        <dbReference type="Pfam" id="PF03724"/>
    </source>
</evidence>
<dbReference type="Gene3D" id="2.40.128.270">
    <property type="match status" value="1"/>
</dbReference>
<dbReference type="Proteomes" id="UP000305398">
    <property type="component" value="Chromosome"/>
</dbReference>
<gene>
    <name evidence="2" type="ORF">FHG12_00485</name>
</gene>
<dbReference type="Pfam" id="PF03724">
    <property type="entry name" value="META"/>
    <property type="match status" value="1"/>
</dbReference>
<dbReference type="EMBL" id="CP040896">
    <property type="protein sequence ID" value="QDA58668.1"/>
    <property type="molecule type" value="Genomic_DNA"/>
</dbReference>
<reference evidence="2 3" key="1">
    <citation type="submission" date="2019-06" db="EMBL/GenBank/DDBJ databases">
        <authorList>
            <person name="Srinivasan S."/>
        </authorList>
    </citation>
    <scope>NUCLEOTIDE SEQUENCE [LARGE SCALE GENOMIC DNA]</scope>
    <source>
        <strain evidence="2 3">17J68-5</strain>
    </source>
</reference>
<dbReference type="InterPro" id="IPR053147">
    <property type="entry name" value="Hsp_HslJ-like"/>
</dbReference>
<dbReference type="InterPro" id="IPR005184">
    <property type="entry name" value="DUF306_Meta_HslJ"/>
</dbReference>
<accession>A0A5B7ZUM1</accession>
<keyword evidence="3" id="KW-1185">Reference proteome</keyword>
<dbReference type="OrthoDB" id="5348860at2"/>